<dbReference type="Pfam" id="PF03147">
    <property type="entry name" value="FDX-ACB"/>
    <property type="match status" value="1"/>
</dbReference>
<dbReference type="AlphaFoldDB" id="A0A0W0YSZ6"/>
<evidence type="ECO:0000256" key="5">
    <source>
        <dbReference type="ARBA" id="ARBA00022555"/>
    </source>
</evidence>
<evidence type="ECO:0000256" key="1">
    <source>
        <dbReference type="ARBA" id="ARBA00004496"/>
    </source>
</evidence>
<reference evidence="20 21" key="1">
    <citation type="submission" date="2015-11" db="EMBL/GenBank/DDBJ databases">
        <title>Genomic analysis of 38 Legionella species identifies large and diverse effector repertoires.</title>
        <authorList>
            <person name="Burstein D."/>
            <person name="Amaro F."/>
            <person name="Zusman T."/>
            <person name="Lifshitz Z."/>
            <person name="Cohen O."/>
            <person name="Gilbert J.A."/>
            <person name="Pupko T."/>
            <person name="Shuman H.A."/>
            <person name="Segal G."/>
        </authorList>
    </citation>
    <scope>NUCLEOTIDE SEQUENCE [LARGE SCALE GENOMIC DNA]</scope>
    <source>
        <strain evidence="20 21">ATCC 49655</strain>
    </source>
</reference>
<keyword evidence="8 15" id="KW-0547">Nucleotide-binding</keyword>
<evidence type="ECO:0000256" key="7">
    <source>
        <dbReference type="ARBA" id="ARBA00022723"/>
    </source>
</evidence>
<protein>
    <recommendedName>
        <fullName evidence="15">Phenylalanine--tRNA ligase beta subunit</fullName>
        <ecNumber evidence="15">6.1.1.20</ecNumber>
    </recommendedName>
    <alternativeName>
        <fullName evidence="15">Phenylalanyl-tRNA synthetase beta subunit</fullName>
        <shortName evidence="15">PheRS</shortName>
    </alternativeName>
</protein>
<dbReference type="SUPFAM" id="SSF55681">
    <property type="entry name" value="Class II aaRS and biotin synthetases"/>
    <property type="match status" value="1"/>
</dbReference>
<comment type="catalytic activity">
    <reaction evidence="14 15">
        <text>tRNA(Phe) + L-phenylalanine + ATP = L-phenylalanyl-tRNA(Phe) + AMP + diphosphate + H(+)</text>
        <dbReference type="Rhea" id="RHEA:19413"/>
        <dbReference type="Rhea" id="RHEA-COMP:9668"/>
        <dbReference type="Rhea" id="RHEA-COMP:9699"/>
        <dbReference type="ChEBI" id="CHEBI:15378"/>
        <dbReference type="ChEBI" id="CHEBI:30616"/>
        <dbReference type="ChEBI" id="CHEBI:33019"/>
        <dbReference type="ChEBI" id="CHEBI:58095"/>
        <dbReference type="ChEBI" id="CHEBI:78442"/>
        <dbReference type="ChEBI" id="CHEBI:78531"/>
        <dbReference type="ChEBI" id="CHEBI:456215"/>
        <dbReference type="EC" id="6.1.1.20"/>
    </reaction>
</comment>
<evidence type="ECO:0000256" key="10">
    <source>
        <dbReference type="ARBA" id="ARBA00022842"/>
    </source>
</evidence>
<dbReference type="GO" id="GO:0000049">
    <property type="term" value="F:tRNA binding"/>
    <property type="evidence" value="ECO:0007669"/>
    <property type="project" value="UniProtKB-UniRule"/>
</dbReference>
<dbReference type="InterPro" id="IPR005146">
    <property type="entry name" value="B3/B4_tRNA-bd"/>
</dbReference>
<dbReference type="FunFam" id="3.50.40.10:FF:000001">
    <property type="entry name" value="Phenylalanine--tRNA ligase beta subunit"/>
    <property type="match status" value="1"/>
</dbReference>
<dbReference type="PATRIC" id="fig|1122169.6.peg.1966"/>
<dbReference type="EMBL" id="LNYW01000046">
    <property type="protein sequence ID" value="KTD59962.1"/>
    <property type="molecule type" value="Genomic_DNA"/>
</dbReference>
<evidence type="ECO:0000259" key="19">
    <source>
        <dbReference type="PROSITE" id="PS51483"/>
    </source>
</evidence>
<dbReference type="PANTHER" id="PTHR10947">
    <property type="entry name" value="PHENYLALANYL-TRNA SYNTHETASE BETA CHAIN AND LEUCINE-RICH REPEAT-CONTAINING PROTEIN 47"/>
    <property type="match status" value="1"/>
</dbReference>
<dbReference type="Gene3D" id="3.30.70.380">
    <property type="entry name" value="Ferrodoxin-fold anticodon-binding domain"/>
    <property type="match status" value="1"/>
</dbReference>
<dbReference type="InterPro" id="IPR041616">
    <property type="entry name" value="PheRS_beta_core"/>
</dbReference>
<dbReference type="InterPro" id="IPR005121">
    <property type="entry name" value="Fdx_antiC-bd"/>
</dbReference>
<evidence type="ECO:0000256" key="15">
    <source>
        <dbReference type="HAMAP-Rule" id="MF_00283"/>
    </source>
</evidence>
<feature type="domain" description="FDX-ACB" evidence="18">
    <location>
        <begin position="698"/>
        <end position="792"/>
    </location>
</feature>
<evidence type="ECO:0000256" key="9">
    <source>
        <dbReference type="ARBA" id="ARBA00022840"/>
    </source>
</evidence>
<keyword evidence="10 15" id="KW-0460">Magnesium</keyword>
<dbReference type="RefSeq" id="WP_018575972.1">
    <property type="nucleotide sequence ID" value="NZ_KB892382.1"/>
</dbReference>
<keyword evidence="11 16" id="KW-0694">RNA-binding</keyword>
<dbReference type="GO" id="GO:0006432">
    <property type="term" value="P:phenylalanyl-tRNA aminoacylation"/>
    <property type="evidence" value="ECO:0007669"/>
    <property type="project" value="UniProtKB-UniRule"/>
</dbReference>
<dbReference type="SMART" id="SM00874">
    <property type="entry name" value="B5"/>
    <property type="match status" value="1"/>
</dbReference>
<dbReference type="GO" id="GO:0009328">
    <property type="term" value="C:phenylalanine-tRNA ligase complex"/>
    <property type="evidence" value="ECO:0007669"/>
    <property type="project" value="TreeGrafter"/>
</dbReference>
<dbReference type="InterPro" id="IPR045864">
    <property type="entry name" value="aa-tRNA-synth_II/BPL/LPL"/>
</dbReference>
<evidence type="ECO:0000256" key="6">
    <source>
        <dbReference type="ARBA" id="ARBA00022598"/>
    </source>
</evidence>
<dbReference type="OrthoDB" id="9805455at2"/>
<organism evidence="20 21">
    <name type="scientific">Legionella shakespearei DSM 23087</name>
    <dbReference type="NCBI Taxonomy" id="1122169"/>
    <lineage>
        <taxon>Bacteria</taxon>
        <taxon>Pseudomonadati</taxon>
        <taxon>Pseudomonadota</taxon>
        <taxon>Gammaproteobacteria</taxon>
        <taxon>Legionellales</taxon>
        <taxon>Legionellaceae</taxon>
        <taxon>Legionella</taxon>
    </lineage>
</organism>
<dbReference type="Pfam" id="PF03484">
    <property type="entry name" value="B5"/>
    <property type="match status" value="1"/>
</dbReference>
<dbReference type="Gene3D" id="3.30.930.10">
    <property type="entry name" value="Bira Bifunctional Protein, Domain 2"/>
    <property type="match status" value="1"/>
</dbReference>
<evidence type="ECO:0000313" key="21">
    <source>
        <dbReference type="Proteomes" id="UP000054600"/>
    </source>
</evidence>
<keyword evidence="7 15" id="KW-0479">Metal-binding</keyword>
<keyword evidence="21" id="KW-1185">Reference proteome</keyword>
<dbReference type="HAMAP" id="MF_00283">
    <property type="entry name" value="Phe_tRNA_synth_beta1"/>
    <property type="match status" value="1"/>
</dbReference>
<dbReference type="InterPro" id="IPR045060">
    <property type="entry name" value="Phe-tRNA-ligase_IIc_bsu"/>
</dbReference>
<dbReference type="InterPro" id="IPR012340">
    <property type="entry name" value="NA-bd_OB-fold"/>
</dbReference>
<dbReference type="Gene3D" id="3.50.40.10">
    <property type="entry name" value="Phenylalanyl-trna Synthetase, Chain B, domain 3"/>
    <property type="match status" value="1"/>
</dbReference>
<keyword evidence="12 15" id="KW-0648">Protein biosynthesis</keyword>
<dbReference type="GO" id="GO:0004826">
    <property type="term" value="F:phenylalanine-tRNA ligase activity"/>
    <property type="evidence" value="ECO:0007669"/>
    <property type="project" value="UniProtKB-UniRule"/>
</dbReference>
<evidence type="ECO:0000256" key="8">
    <source>
        <dbReference type="ARBA" id="ARBA00022741"/>
    </source>
</evidence>
<dbReference type="FunFam" id="3.30.930.10:FF:000022">
    <property type="entry name" value="Phenylalanine--tRNA ligase beta subunit"/>
    <property type="match status" value="1"/>
</dbReference>
<dbReference type="Gene3D" id="2.40.50.140">
    <property type="entry name" value="Nucleic acid-binding proteins"/>
    <property type="match status" value="1"/>
</dbReference>
<accession>A0A0W0YSZ6</accession>
<dbReference type="PROSITE" id="PS50886">
    <property type="entry name" value="TRBD"/>
    <property type="match status" value="1"/>
</dbReference>
<keyword evidence="4 15" id="KW-0963">Cytoplasm</keyword>
<feature type="domain" description="TRNA-binding" evidence="17">
    <location>
        <begin position="39"/>
        <end position="148"/>
    </location>
</feature>
<dbReference type="SUPFAM" id="SSF50249">
    <property type="entry name" value="Nucleic acid-binding proteins"/>
    <property type="match status" value="1"/>
</dbReference>
<dbReference type="NCBIfam" id="TIGR00472">
    <property type="entry name" value="pheT_bact"/>
    <property type="match status" value="1"/>
</dbReference>
<dbReference type="SUPFAM" id="SSF56037">
    <property type="entry name" value="PheT/TilS domain"/>
    <property type="match status" value="1"/>
</dbReference>
<dbReference type="InterPro" id="IPR002547">
    <property type="entry name" value="tRNA-bd_dom"/>
</dbReference>
<dbReference type="SMART" id="SM00873">
    <property type="entry name" value="B3_4"/>
    <property type="match status" value="1"/>
</dbReference>
<feature type="binding site" evidence="15">
    <location>
        <position position="464"/>
    </location>
    <ligand>
        <name>Mg(2+)</name>
        <dbReference type="ChEBI" id="CHEBI:18420"/>
        <note>shared with alpha subunit</note>
    </ligand>
</feature>
<dbReference type="NCBIfam" id="NF045760">
    <property type="entry name" value="YtpR"/>
    <property type="match status" value="1"/>
</dbReference>
<dbReference type="InterPro" id="IPR036690">
    <property type="entry name" value="Fdx_antiC-bd_sf"/>
</dbReference>
<dbReference type="PANTHER" id="PTHR10947:SF0">
    <property type="entry name" value="PHENYLALANINE--TRNA LIGASE BETA SUBUNIT"/>
    <property type="match status" value="1"/>
</dbReference>
<dbReference type="CDD" id="cd00769">
    <property type="entry name" value="PheRS_beta_core"/>
    <property type="match status" value="1"/>
</dbReference>
<dbReference type="InterPro" id="IPR005147">
    <property type="entry name" value="tRNA_synthase_B5-dom"/>
</dbReference>
<dbReference type="SMART" id="SM00896">
    <property type="entry name" value="FDX-ACB"/>
    <property type="match status" value="1"/>
</dbReference>
<dbReference type="Gene3D" id="3.30.56.10">
    <property type="match status" value="2"/>
</dbReference>
<evidence type="ECO:0000256" key="4">
    <source>
        <dbReference type="ARBA" id="ARBA00022490"/>
    </source>
</evidence>
<comment type="subcellular location">
    <subcellularLocation>
        <location evidence="1 15">Cytoplasm</location>
    </subcellularLocation>
</comment>
<evidence type="ECO:0000313" key="20">
    <source>
        <dbReference type="EMBL" id="KTD59962.1"/>
    </source>
</evidence>
<dbReference type="Proteomes" id="UP000054600">
    <property type="component" value="Unassembled WGS sequence"/>
</dbReference>
<dbReference type="InterPro" id="IPR033714">
    <property type="entry name" value="tRNA_bind_bactPheRS"/>
</dbReference>
<evidence type="ECO:0000256" key="14">
    <source>
        <dbReference type="ARBA" id="ARBA00049255"/>
    </source>
</evidence>
<dbReference type="SUPFAM" id="SSF54991">
    <property type="entry name" value="Anticodon-binding domain of PheRS"/>
    <property type="match status" value="1"/>
</dbReference>
<dbReference type="CDD" id="cd02796">
    <property type="entry name" value="tRNA_bind_bactPheRS"/>
    <property type="match status" value="1"/>
</dbReference>
<dbReference type="GO" id="GO:0005524">
    <property type="term" value="F:ATP binding"/>
    <property type="evidence" value="ECO:0007669"/>
    <property type="project" value="UniProtKB-UniRule"/>
</dbReference>
<gene>
    <name evidence="15 20" type="primary">pheT</name>
    <name evidence="20" type="ORF">Lsha_1712</name>
</gene>
<dbReference type="Pfam" id="PF01588">
    <property type="entry name" value="tRNA_bind"/>
    <property type="match status" value="1"/>
</dbReference>
<dbReference type="FunFam" id="3.30.70.380:FF:000001">
    <property type="entry name" value="Phenylalanine--tRNA ligase beta subunit"/>
    <property type="match status" value="1"/>
</dbReference>
<dbReference type="EC" id="6.1.1.20" evidence="15"/>
<evidence type="ECO:0000256" key="16">
    <source>
        <dbReference type="PROSITE-ProRule" id="PRU00209"/>
    </source>
</evidence>
<comment type="cofactor">
    <cofactor evidence="15">
        <name>Mg(2+)</name>
        <dbReference type="ChEBI" id="CHEBI:18420"/>
    </cofactor>
    <text evidence="15">Binds 2 magnesium ions per tetramer.</text>
</comment>
<evidence type="ECO:0000256" key="3">
    <source>
        <dbReference type="ARBA" id="ARBA00011209"/>
    </source>
</evidence>
<evidence type="ECO:0000256" key="13">
    <source>
        <dbReference type="ARBA" id="ARBA00023146"/>
    </source>
</evidence>
<evidence type="ECO:0000256" key="2">
    <source>
        <dbReference type="ARBA" id="ARBA00008653"/>
    </source>
</evidence>
<dbReference type="InterPro" id="IPR020825">
    <property type="entry name" value="Phe-tRNA_synthase-like_B3/B4"/>
</dbReference>
<feature type="binding site" evidence="15">
    <location>
        <position position="461"/>
    </location>
    <ligand>
        <name>Mg(2+)</name>
        <dbReference type="ChEBI" id="CHEBI:18420"/>
        <note>shared with alpha subunit</note>
    </ligand>
</feature>
<feature type="binding site" evidence="15">
    <location>
        <position position="455"/>
    </location>
    <ligand>
        <name>Mg(2+)</name>
        <dbReference type="ChEBI" id="CHEBI:18420"/>
        <note>shared with alpha subunit</note>
    </ligand>
</feature>
<dbReference type="eggNOG" id="COG0072">
    <property type="taxonomic scope" value="Bacteria"/>
</dbReference>
<comment type="caution">
    <text evidence="20">The sequence shown here is derived from an EMBL/GenBank/DDBJ whole genome shotgun (WGS) entry which is preliminary data.</text>
</comment>
<dbReference type="GO" id="GO:0000287">
    <property type="term" value="F:magnesium ion binding"/>
    <property type="evidence" value="ECO:0007669"/>
    <property type="project" value="UniProtKB-UniRule"/>
</dbReference>
<name>A0A0W0YSZ6_9GAMM</name>
<dbReference type="FunFam" id="2.40.50.140:FF:000045">
    <property type="entry name" value="Phenylalanine--tRNA ligase beta subunit"/>
    <property type="match status" value="1"/>
</dbReference>
<dbReference type="InterPro" id="IPR004532">
    <property type="entry name" value="Phe-tRNA-ligase_IIc_bsu_bact"/>
</dbReference>
<sequence length="793" mass="88001">MKLSKLWLREWVNFTLTEQKLADQLTMAGLEVDAVSPVAGEFTHVVVAEVLSTKPHPDADKLTLCEVNANTDKPLKIVCGAANVRAGLKVALAMIGAQLPGGLQIKESRLRGELSQGMLCSVTELGLAEHSEGIMELEQDAPVGMDIREYLTLNDHVLDVDLTPNRADCFSVLGIAREVAVLNQLPLLEQLVATVTPVIDDVLAINLKNPEACSRYCGRVIRNINPEATTPLWMSERLRRSGIRVLHPVVDVMNYVMLELGQPMHAFDLATLKGDINVRFSTNTEHLELLDGQNVTLSEKVLVIADEEKPLAMAGIMGGAASAVQAHTRDVFLESAFFNPIVIAGVARSYGLFSDSSQRYERGVDPYLQMKALERATSLILSIVGGEAGPVIEACDMKHLPGKIAFRFDTNKVKKLTGLTISLAEMRTLLEGLGITISREENNCFDVQVPSHRFDIQQDVDLVEEIIRLYGYDNLTAQPMNTEVQAGCASANEHIATQLAIWFRAKGYHETISYSFVDPELQEELYPRKEFMQLLNPISSELSQMRIGMWPGLIASMIYNVHRQQNAIKFFETGVVFDVQQQQLSERPCIAGLLMGEQGGLSWNESTRFFDFYDLKGDLQSLFSMLKLGNVEFKPAVHDALHPGQSAEIIINGEHVGWMGTLHPRLSAALDLHQDVLLFELNLHSLINPVSPLYKTISKYPQIRRDLSFLVDKKITARQIEAAVKSAVQDNWLKAFDVFDVYVGKGIPEGKKSLAVAMTLQDSSRTLVDSEINLLISAIIKTLENEFSIILRE</sequence>
<dbReference type="SUPFAM" id="SSF46955">
    <property type="entry name" value="Putative DNA-binding domain"/>
    <property type="match status" value="1"/>
</dbReference>
<evidence type="ECO:0000256" key="11">
    <source>
        <dbReference type="ARBA" id="ARBA00022884"/>
    </source>
</evidence>
<dbReference type="Pfam" id="PF03483">
    <property type="entry name" value="B3_4"/>
    <property type="match status" value="1"/>
</dbReference>
<dbReference type="InterPro" id="IPR009061">
    <property type="entry name" value="DNA-bd_dom_put_sf"/>
</dbReference>
<dbReference type="PROSITE" id="PS51483">
    <property type="entry name" value="B5"/>
    <property type="match status" value="1"/>
</dbReference>
<proteinExistence type="inferred from homology"/>
<feature type="domain" description="B5" evidence="19">
    <location>
        <begin position="401"/>
        <end position="477"/>
    </location>
</feature>
<feature type="binding site" evidence="15">
    <location>
        <position position="465"/>
    </location>
    <ligand>
        <name>Mg(2+)</name>
        <dbReference type="ChEBI" id="CHEBI:18420"/>
        <note>shared with alpha subunit</note>
    </ligand>
</feature>
<keyword evidence="5 16" id="KW-0820">tRNA-binding</keyword>
<evidence type="ECO:0000259" key="17">
    <source>
        <dbReference type="PROSITE" id="PS50886"/>
    </source>
</evidence>
<keyword evidence="13 15" id="KW-0030">Aminoacyl-tRNA synthetase</keyword>
<dbReference type="Pfam" id="PF17759">
    <property type="entry name" value="tRNA_synthFbeta"/>
    <property type="match status" value="1"/>
</dbReference>
<dbReference type="STRING" id="1122169.Lsha_1712"/>
<evidence type="ECO:0000256" key="12">
    <source>
        <dbReference type="ARBA" id="ARBA00022917"/>
    </source>
</evidence>
<comment type="subunit">
    <text evidence="3 15">Tetramer of two alpha and two beta subunits.</text>
</comment>
<evidence type="ECO:0000259" key="18">
    <source>
        <dbReference type="PROSITE" id="PS51447"/>
    </source>
</evidence>
<keyword evidence="6 15" id="KW-0436">Ligase</keyword>
<dbReference type="PROSITE" id="PS51447">
    <property type="entry name" value="FDX_ACB"/>
    <property type="match status" value="1"/>
</dbReference>
<comment type="similarity">
    <text evidence="2 15">Belongs to the phenylalanyl-tRNA synthetase beta subunit family. Type 1 subfamily.</text>
</comment>
<keyword evidence="9 15" id="KW-0067">ATP-binding</keyword>